<proteinExistence type="inferred from homology"/>
<keyword evidence="5 8" id="KW-0573">Peptidoglycan synthesis</keyword>
<dbReference type="UniPathway" id="UPA00219"/>
<feature type="domain" description="Mur ligase C-terminal" evidence="11">
    <location>
        <begin position="337"/>
        <end position="462"/>
    </location>
</feature>
<evidence type="ECO:0000313" key="13">
    <source>
        <dbReference type="EMBL" id="BAM47723.1"/>
    </source>
</evidence>
<dbReference type="Pfam" id="PF08245">
    <property type="entry name" value="Mur_ligase_M"/>
    <property type="match status" value="1"/>
</dbReference>
<dbReference type="GO" id="GO:0005524">
    <property type="term" value="F:ATP binding"/>
    <property type="evidence" value="ECO:0007669"/>
    <property type="project" value="UniProtKB-UniRule"/>
</dbReference>
<dbReference type="PANTHER" id="PTHR23135">
    <property type="entry name" value="MUR LIGASE FAMILY MEMBER"/>
    <property type="match status" value="1"/>
</dbReference>
<keyword evidence="8" id="KW-0547">Nucleotide-binding</keyword>
<dbReference type="KEGG" id="axl:AXY_15910"/>
<keyword evidence="4 8" id="KW-0133">Cell shape</keyword>
<comment type="PTM">
    <text evidence="8">Carboxylation is probably crucial for Mg(2+) binding and, consequently, for the gamma-phosphate positioning of ATP.</text>
</comment>
<dbReference type="GO" id="GO:0000287">
    <property type="term" value="F:magnesium ion binding"/>
    <property type="evidence" value="ECO:0007669"/>
    <property type="project" value="UniProtKB-UniRule"/>
</dbReference>
<keyword evidence="7 8" id="KW-0961">Cell wall biogenesis/degradation</keyword>
<keyword evidence="8" id="KW-0067">ATP-binding</keyword>
<accession>K0J7P4</accession>
<feature type="binding site" evidence="8">
    <location>
        <position position="460"/>
    </location>
    <ligand>
        <name>meso-2,6-diaminopimelate</name>
        <dbReference type="ChEBI" id="CHEBI:57791"/>
    </ligand>
</feature>
<comment type="cofactor">
    <cofactor evidence="8">
        <name>Mg(2+)</name>
        <dbReference type="ChEBI" id="CHEBI:18420"/>
    </cofactor>
</comment>
<feature type="binding site" evidence="8">
    <location>
        <position position="180"/>
    </location>
    <ligand>
        <name>UDP-N-acetyl-alpha-D-muramoyl-L-alanyl-D-glutamate</name>
        <dbReference type="ChEBI" id="CHEBI:83900"/>
    </ligand>
</feature>
<feature type="domain" description="Mur ligase central" evidence="12">
    <location>
        <begin position="109"/>
        <end position="315"/>
    </location>
</feature>
<feature type="binding site" evidence="8">
    <location>
        <begin position="111"/>
        <end position="117"/>
    </location>
    <ligand>
        <name>ATP</name>
        <dbReference type="ChEBI" id="CHEBI:30616"/>
    </ligand>
</feature>
<dbReference type="GO" id="GO:0009252">
    <property type="term" value="P:peptidoglycan biosynthetic process"/>
    <property type="evidence" value="ECO:0007669"/>
    <property type="project" value="UniProtKB-UniRule"/>
</dbReference>
<dbReference type="Gene3D" id="3.40.1390.10">
    <property type="entry name" value="MurE/MurF, N-terminal domain"/>
    <property type="match status" value="1"/>
</dbReference>
<comment type="pathway">
    <text evidence="1 8 9">Cell wall biogenesis; peptidoglycan biosynthesis.</text>
</comment>
<dbReference type="NCBIfam" id="NF001126">
    <property type="entry name" value="PRK00139.1-4"/>
    <property type="match status" value="1"/>
</dbReference>
<feature type="binding site" evidence="8">
    <location>
        <position position="152"/>
    </location>
    <ligand>
        <name>UDP-N-acetyl-alpha-D-muramoyl-L-alanyl-D-glutamate</name>
        <dbReference type="ChEBI" id="CHEBI:83900"/>
    </ligand>
</feature>
<feature type="short sequence motif" description="Meso-diaminopimelate recognition motif" evidence="8">
    <location>
        <begin position="410"/>
        <end position="413"/>
    </location>
</feature>
<dbReference type="Gene3D" id="3.40.1190.10">
    <property type="entry name" value="Mur-like, catalytic domain"/>
    <property type="match status" value="1"/>
</dbReference>
<dbReference type="RefSeq" id="WP_015010320.1">
    <property type="nucleotide sequence ID" value="NC_018704.1"/>
</dbReference>
<dbReference type="SUPFAM" id="SSF53244">
    <property type="entry name" value="MurD-like peptide ligases, peptide-binding domain"/>
    <property type="match status" value="1"/>
</dbReference>
<evidence type="ECO:0000256" key="8">
    <source>
        <dbReference type="HAMAP-Rule" id="MF_00208"/>
    </source>
</evidence>
<dbReference type="GO" id="GO:0051301">
    <property type="term" value="P:cell division"/>
    <property type="evidence" value="ECO:0007669"/>
    <property type="project" value="UniProtKB-KW"/>
</dbReference>
<dbReference type="NCBIfam" id="TIGR01085">
    <property type="entry name" value="murE"/>
    <property type="match status" value="1"/>
</dbReference>
<evidence type="ECO:0000256" key="5">
    <source>
        <dbReference type="ARBA" id="ARBA00022984"/>
    </source>
</evidence>
<evidence type="ECO:0000256" key="4">
    <source>
        <dbReference type="ARBA" id="ARBA00022960"/>
    </source>
</evidence>
<keyword evidence="8 13" id="KW-0436">Ligase</keyword>
<dbReference type="eggNOG" id="COG0769">
    <property type="taxonomic scope" value="Bacteria"/>
</dbReference>
<dbReference type="EC" id="6.3.2.13" evidence="8"/>
<evidence type="ECO:0000256" key="2">
    <source>
        <dbReference type="ARBA" id="ARBA00005898"/>
    </source>
</evidence>
<comment type="subcellular location">
    <subcellularLocation>
        <location evidence="8 9">Cytoplasm</location>
    </subcellularLocation>
</comment>
<sequence>MKTLNEIASYLSVINQPKFNVNPEIKGIQVNSQKVTESDLFVCISGYTVDGHDFVDQAIKNGAVAIIAEKELNRNDVPVLYVKDTKQTLSLIANYFYDFPSNQLHLIGVTGTNGKTSVTYLLDEIFRCNEESTAVIGTIQMKIGDQVYPIANTTPEPSYLQHSFRKMVEQNIDHCMMEVSSHALELGRVNGCDFDIAVYTNLSQDHLDFHETMDDYLAAKLRLFSHLGNRYQLEQPKFAIINQDDQYANDFINATSQRVITYGIDQEADFTARNIQLTANGTQFTLDTGEQQIDITTPLIGKFNIYNMLAAIATAYISGVSLATIRLALSQSNGVPGRFETVKGDHDFSVIVDFAHTPDSLGNVLTTIRTFATQKIYLVVGCGGDRDRTKRPLMAKVGEDHADYLILTSDNPRTEDPLTIISDMEAGLTGKEYTVEVDRKKAIEYAINLAKSGDVVLIAGKGHETTQTIGKETLPFNDYLVAQEAILNKLQ</sequence>
<evidence type="ECO:0000313" key="14">
    <source>
        <dbReference type="Proteomes" id="UP000006294"/>
    </source>
</evidence>
<feature type="binding site" evidence="8">
    <location>
        <position position="386"/>
    </location>
    <ligand>
        <name>meso-2,6-diaminopimelate</name>
        <dbReference type="ChEBI" id="CHEBI:57791"/>
    </ligand>
</feature>
<evidence type="ECO:0000256" key="3">
    <source>
        <dbReference type="ARBA" id="ARBA00022618"/>
    </source>
</evidence>
<dbReference type="HAMAP" id="MF_00208">
    <property type="entry name" value="MurE"/>
    <property type="match status" value="1"/>
</dbReference>
<evidence type="ECO:0000256" key="7">
    <source>
        <dbReference type="ARBA" id="ARBA00023316"/>
    </source>
</evidence>
<dbReference type="Pfam" id="PF02875">
    <property type="entry name" value="Mur_ligase_C"/>
    <property type="match status" value="1"/>
</dbReference>
<organism evidence="13 14">
    <name type="scientific">Amphibacillus xylanus (strain ATCC 51415 / DSM 6626 / JCM 7361 / LMG 17667 / NBRC 15112 / Ep01)</name>
    <dbReference type="NCBI Taxonomy" id="698758"/>
    <lineage>
        <taxon>Bacteria</taxon>
        <taxon>Bacillati</taxon>
        <taxon>Bacillota</taxon>
        <taxon>Bacilli</taxon>
        <taxon>Bacillales</taxon>
        <taxon>Bacillaceae</taxon>
        <taxon>Amphibacillus</taxon>
    </lineage>
</organism>
<feature type="binding site" evidence="8">
    <location>
        <position position="188"/>
    </location>
    <ligand>
        <name>UDP-N-acetyl-alpha-D-muramoyl-L-alanyl-D-glutamate</name>
        <dbReference type="ChEBI" id="CHEBI:83900"/>
    </ligand>
</feature>
<dbReference type="GO" id="GO:0008765">
    <property type="term" value="F:UDP-N-acetylmuramoylalanyl-D-glutamate-2,6-diaminopimelate ligase activity"/>
    <property type="evidence" value="ECO:0007669"/>
    <property type="project" value="UniProtKB-UniRule"/>
</dbReference>
<dbReference type="InterPro" id="IPR036565">
    <property type="entry name" value="Mur-like_cat_sf"/>
</dbReference>
<dbReference type="GO" id="GO:0005737">
    <property type="term" value="C:cytoplasm"/>
    <property type="evidence" value="ECO:0007669"/>
    <property type="project" value="UniProtKB-SubCell"/>
</dbReference>
<evidence type="ECO:0000259" key="10">
    <source>
        <dbReference type="Pfam" id="PF01225"/>
    </source>
</evidence>
<dbReference type="GO" id="GO:0071555">
    <property type="term" value="P:cell wall organization"/>
    <property type="evidence" value="ECO:0007669"/>
    <property type="project" value="UniProtKB-KW"/>
</dbReference>
<dbReference type="NCBIfam" id="NF001124">
    <property type="entry name" value="PRK00139.1-2"/>
    <property type="match status" value="1"/>
</dbReference>
<dbReference type="InterPro" id="IPR013221">
    <property type="entry name" value="Mur_ligase_cen"/>
</dbReference>
<evidence type="ECO:0000256" key="1">
    <source>
        <dbReference type="ARBA" id="ARBA00004752"/>
    </source>
</evidence>
<dbReference type="HOGENOM" id="CLU_022291_4_1_9"/>
<feature type="domain" description="Mur ligase N-terminal catalytic" evidence="10">
    <location>
        <begin position="24"/>
        <end position="97"/>
    </location>
</feature>
<keyword evidence="14" id="KW-1185">Reference proteome</keyword>
<reference evidence="13 14" key="1">
    <citation type="submission" date="2011-01" db="EMBL/GenBank/DDBJ databases">
        <title>Whole genome sequence of Amphibacillus xylinus NBRC 15112.</title>
        <authorList>
            <person name="Nakazawa H."/>
            <person name="Katano Y."/>
            <person name="Nakamura S."/>
            <person name="Sasagawa M."/>
            <person name="Fukada J."/>
            <person name="Arai T."/>
            <person name="Sasakura N."/>
            <person name="Mochizuki D."/>
            <person name="Hosoyama A."/>
            <person name="Harada K."/>
            <person name="Horikawa H."/>
            <person name="Kato Y."/>
            <person name="Harada T."/>
            <person name="Sasaki K."/>
            <person name="Sekiguchi M."/>
            <person name="Hodoyama M."/>
            <person name="Nishiko R."/>
            <person name="Narita H."/>
            <person name="Hanamaki A."/>
            <person name="Hata C."/>
            <person name="Konno Y."/>
            <person name="Niimura Y."/>
            <person name="Yamazaki S."/>
            <person name="Fujita N."/>
        </authorList>
    </citation>
    <scope>NUCLEOTIDE SEQUENCE [LARGE SCALE GENOMIC DNA]</scope>
    <source>
        <strain evidence="14">ATCC 51415 / DSM 6626 / JCM 7361 / LMG 17667 / NBRC 15112 / Ep01</strain>
    </source>
</reference>
<keyword evidence="3 8" id="KW-0132">Cell division</keyword>
<dbReference type="Pfam" id="PF01225">
    <property type="entry name" value="Mur_ligase"/>
    <property type="match status" value="1"/>
</dbReference>
<evidence type="ECO:0000259" key="11">
    <source>
        <dbReference type="Pfam" id="PF02875"/>
    </source>
</evidence>
<feature type="binding site" evidence="8">
    <location>
        <begin position="410"/>
        <end position="413"/>
    </location>
    <ligand>
        <name>meso-2,6-diaminopimelate</name>
        <dbReference type="ChEBI" id="CHEBI:57791"/>
    </ligand>
</feature>
<evidence type="ECO:0000256" key="9">
    <source>
        <dbReference type="RuleBase" id="RU004135"/>
    </source>
</evidence>
<dbReference type="Proteomes" id="UP000006294">
    <property type="component" value="Chromosome"/>
</dbReference>
<feature type="modified residue" description="N6-carboxylysine" evidence="8">
    <location>
        <position position="220"/>
    </location>
</feature>
<dbReference type="GO" id="GO:0008360">
    <property type="term" value="P:regulation of cell shape"/>
    <property type="evidence" value="ECO:0007669"/>
    <property type="project" value="UniProtKB-KW"/>
</dbReference>
<dbReference type="Gene3D" id="3.90.190.20">
    <property type="entry name" value="Mur ligase, C-terminal domain"/>
    <property type="match status" value="1"/>
</dbReference>
<protein>
    <recommendedName>
        <fullName evidence="8">UDP-N-acetylmuramoyl-L-alanyl-D-glutamate--2,6-diaminopimelate ligase</fullName>
        <ecNumber evidence="8">6.3.2.13</ecNumber>
    </recommendedName>
    <alternativeName>
        <fullName evidence="8">Meso-A2pm-adding enzyme</fullName>
    </alternativeName>
    <alternativeName>
        <fullName evidence="8">Meso-diaminopimelate-adding enzyme</fullName>
    </alternativeName>
    <alternativeName>
        <fullName evidence="8">UDP-MurNAc-L-Ala-D-Glu:meso-diaminopimelate ligase</fullName>
    </alternativeName>
    <alternativeName>
        <fullName evidence="8">UDP-MurNAc-tripeptide synthetase</fullName>
    </alternativeName>
    <alternativeName>
        <fullName evidence="8">UDP-N-acetylmuramyl-tripeptide synthetase</fullName>
    </alternativeName>
</protein>
<dbReference type="SUPFAM" id="SSF53623">
    <property type="entry name" value="MurD-like peptide ligases, catalytic domain"/>
    <property type="match status" value="1"/>
</dbReference>
<dbReference type="InterPro" id="IPR035911">
    <property type="entry name" value="MurE/MurF_N"/>
</dbReference>
<dbReference type="OrthoDB" id="9800958at2"/>
<dbReference type="InterPro" id="IPR000713">
    <property type="entry name" value="Mur_ligase_N"/>
</dbReference>
<dbReference type="AlphaFoldDB" id="K0J7P4"/>
<comment type="similarity">
    <text evidence="2 8">Belongs to the MurCDEF family. MurE subfamily.</text>
</comment>
<dbReference type="STRING" id="698758.AXY_15910"/>
<evidence type="ECO:0000256" key="6">
    <source>
        <dbReference type="ARBA" id="ARBA00023306"/>
    </source>
</evidence>
<feature type="binding site" evidence="8">
    <location>
        <begin position="153"/>
        <end position="154"/>
    </location>
    <ligand>
        <name>UDP-N-acetyl-alpha-D-muramoyl-L-alanyl-D-glutamate</name>
        <dbReference type="ChEBI" id="CHEBI:83900"/>
    </ligand>
</feature>
<comment type="function">
    <text evidence="8">Catalyzes the addition of meso-diaminopimelic acid to the nucleotide precursor UDP-N-acetylmuramoyl-L-alanyl-D-glutamate (UMAG) in the biosynthesis of bacterial cell-wall peptidoglycan.</text>
</comment>
<comment type="caution">
    <text evidence="8">Lacks conserved residue(s) required for the propagation of feature annotation.</text>
</comment>
<dbReference type="SUPFAM" id="SSF63418">
    <property type="entry name" value="MurE/MurF N-terminal domain"/>
    <property type="match status" value="1"/>
</dbReference>
<keyword evidence="6 8" id="KW-0131">Cell cycle</keyword>
<name>K0J7P4_AMPXN</name>
<keyword evidence="8" id="KW-0963">Cytoplasm</keyword>
<dbReference type="EMBL" id="AP012050">
    <property type="protein sequence ID" value="BAM47723.1"/>
    <property type="molecule type" value="Genomic_DNA"/>
</dbReference>
<dbReference type="InterPro" id="IPR004101">
    <property type="entry name" value="Mur_ligase_C"/>
</dbReference>
<dbReference type="InterPro" id="IPR036615">
    <property type="entry name" value="Mur_ligase_C_dom_sf"/>
</dbReference>
<evidence type="ECO:0000259" key="12">
    <source>
        <dbReference type="Pfam" id="PF08245"/>
    </source>
</evidence>
<dbReference type="PATRIC" id="fig|698758.3.peg.1588"/>
<feature type="binding site" evidence="8">
    <location>
        <position position="32"/>
    </location>
    <ligand>
        <name>UDP-N-acetyl-alpha-D-muramoyl-L-alanyl-D-glutamate</name>
        <dbReference type="ChEBI" id="CHEBI:83900"/>
    </ligand>
</feature>
<comment type="catalytic activity">
    <reaction evidence="8">
        <text>UDP-N-acetyl-alpha-D-muramoyl-L-alanyl-D-glutamate + meso-2,6-diaminopimelate + ATP = UDP-N-acetyl-alpha-D-muramoyl-L-alanyl-gamma-D-glutamyl-meso-2,6-diaminopimelate + ADP + phosphate + H(+)</text>
        <dbReference type="Rhea" id="RHEA:23676"/>
        <dbReference type="ChEBI" id="CHEBI:15378"/>
        <dbReference type="ChEBI" id="CHEBI:30616"/>
        <dbReference type="ChEBI" id="CHEBI:43474"/>
        <dbReference type="ChEBI" id="CHEBI:57791"/>
        <dbReference type="ChEBI" id="CHEBI:83900"/>
        <dbReference type="ChEBI" id="CHEBI:83905"/>
        <dbReference type="ChEBI" id="CHEBI:456216"/>
        <dbReference type="EC" id="6.3.2.13"/>
    </reaction>
</comment>
<feature type="binding site" evidence="8">
    <location>
        <position position="464"/>
    </location>
    <ligand>
        <name>meso-2,6-diaminopimelate</name>
        <dbReference type="ChEBI" id="CHEBI:57791"/>
    </ligand>
</feature>
<keyword evidence="8" id="KW-0460">Magnesium</keyword>
<dbReference type="InterPro" id="IPR005761">
    <property type="entry name" value="UDP-N-AcMur-Glu-dNH2Pim_ligase"/>
</dbReference>
<gene>
    <name evidence="8 13" type="primary">murE</name>
    <name evidence="13" type="ordered locus">AXY_15910</name>
</gene>
<dbReference type="PANTHER" id="PTHR23135:SF4">
    <property type="entry name" value="UDP-N-ACETYLMURAMOYL-L-ALANYL-D-GLUTAMATE--2,6-DIAMINOPIMELATE LIGASE MURE HOMOLOG, CHLOROPLASTIC"/>
    <property type="match status" value="1"/>
</dbReference>